<dbReference type="RefSeq" id="WP_179911225.1">
    <property type="nucleotide sequence ID" value="NZ_CP058910.1"/>
</dbReference>
<dbReference type="EMBL" id="CP058910">
    <property type="protein sequence ID" value="QLH77296.1"/>
    <property type="molecule type" value="Genomic_DNA"/>
</dbReference>
<evidence type="ECO:0000313" key="1">
    <source>
        <dbReference type="EMBL" id="QLH77296.1"/>
    </source>
</evidence>
<organism evidence="1 2">
    <name type="scientific">Halosimplex rubrum</name>
    <dbReference type="NCBI Taxonomy" id="869889"/>
    <lineage>
        <taxon>Archaea</taxon>
        <taxon>Methanobacteriati</taxon>
        <taxon>Methanobacteriota</taxon>
        <taxon>Stenosarchaea group</taxon>
        <taxon>Halobacteria</taxon>
        <taxon>Halobacteriales</taxon>
        <taxon>Haloarculaceae</taxon>
        <taxon>Halosimplex</taxon>
    </lineage>
</organism>
<evidence type="ECO:0000313" key="2">
    <source>
        <dbReference type="Proteomes" id="UP000509667"/>
    </source>
</evidence>
<sequence>MTVVVGEPTVDGSTVECEVTPSRDLRRFFTGDTVRVDYDADISDVPPAIASIPALAHVAPVAWANGDDVAAPAVDRAFLDALGEVGEALARMYPEFVDPGELRADEVGRTADGRPADAVDDSGLLFTGGVDSVASYVRHREAEPTLIGVQGWVVGPDEDDRWRGFREHVEPFADRRGLDCRYVRSNALSVLDTPMLQAHYKRYVDGAWYSSVGHGLGLLGLCAPLAHALGLGTVHIAASHTAGFDEPWGSHPAIDDRVRWGHSRGNHDGFELTRQKKIERIAAYVEETGERFPLRTCIHDDAGGNCNDCEKCYRTIVGLVLAGLDPNEFGYEADRRTLDEIRAAFERTAFVMDEHTRFHWEDIQAHVDLDRSFPVDGATDFFRWLDGVDMAAVASEATPARRERLARAVARNLPYPVYASLYPVYDALSKISTAGS</sequence>
<gene>
    <name evidence="1" type="ORF">HZS55_08315</name>
</gene>
<protein>
    <submittedName>
        <fullName evidence="1">Uncharacterized protein</fullName>
    </submittedName>
</protein>
<reference evidence="1 2" key="1">
    <citation type="submission" date="2020-07" db="EMBL/GenBank/DDBJ databases">
        <title>Halosimplex pelagicum sp. nov. and Halosimplex rubrum sp. nov., isolated from salted brown alga Laminaria, and emended description of the genus Halosimplex.</title>
        <authorList>
            <person name="Cui H."/>
        </authorList>
    </citation>
    <scope>NUCLEOTIDE SEQUENCE [LARGE SCALE GENOMIC DNA]</scope>
    <source>
        <strain evidence="1 2">R27</strain>
    </source>
</reference>
<dbReference type="Proteomes" id="UP000509667">
    <property type="component" value="Chromosome"/>
</dbReference>
<keyword evidence="2" id="KW-1185">Reference proteome</keyword>
<dbReference type="AlphaFoldDB" id="A0A7D5TCG2"/>
<dbReference type="OrthoDB" id="236780at2157"/>
<accession>A0A7D5TCG2</accession>
<dbReference type="GeneID" id="56077860"/>
<dbReference type="KEGG" id="hrr:HZS55_08315"/>
<proteinExistence type="predicted"/>
<name>A0A7D5TCG2_9EURY</name>